<organism evidence="1 3">
    <name type="scientific">Listeria booriae</name>
    <dbReference type="NCBI Taxonomy" id="1552123"/>
    <lineage>
        <taxon>Bacteria</taxon>
        <taxon>Bacillati</taxon>
        <taxon>Bacillota</taxon>
        <taxon>Bacilli</taxon>
        <taxon>Bacillales</taxon>
        <taxon>Listeriaceae</taxon>
        <taxon>Listeria</taxon>
    </lineage>
</organism>
<proteinExistence type="predicted"/>
<name>A0A841YPQ2_9LIST</name>
<evidence type="ECO:0000313" key="3">
    <source>
        <dbReference type="Proteomes" id="UP000544413"/>
    </source>
</evidence>
<comment type="caution">
    <text evidence="1">The sequence shown here is derived from an EMBL/GenBank/DDBJ whole genome shotgun (WGS) entry which is preliminary data.</text>
</comment>
<sequence length="183" mass="21490">MKTLVLEAIDSIYQNKDYDFFRDKCAVRFELLDGLMNLIKSNNAEVNVTEIDLEPSIRFYINYPNFELGELKVSYKTIIDVSKIIPIFYVQHEFEVENKDERRMSPVLDGFDGQPYMMSQAEMYDEIVDFMRKHDYAEISYAEINTVIPYITMPEDVSIFGPQFTVEICLFHDILNICELEDA</sequence>
<accession>A0A841YPQ2</accession>
<dbReference type="RefSeq" id="WP_185406248.1">
    <property type="nucleotide sequence ID" value="NZ_JAARPT010000005.1"/>
</dbReference>
<evidence type="ECO:0000313" key="2">
    <source>
        <dbReference type="EMBL" id="MBC1617420.1"/>
    </source>
</evidence>
<evidence type="ECO:0000313" key="4">
    <source>
        <dbReference type="Proteomes" id="UP000574104"/>
    </source>
</evidence>
<dbReference type="Proteomes" id="UP000544413">
    <property type="component" value="Unassembled WGS sequence"/>
</dbReference>
<dbReference type="EMBL" id="JAARSH010000011">
    <property type="protein sequence ID" value="MBC1617420.1"/>
    <property type="molecule type" value="Genomic_DNA"/>
</dbReference>
<evidence type="ECO:0000313" key="1">
    <source>
        <dbReference type="EMBL" id="MBC1401944.1"/>
    </source>
</evidence>
<reference evidence="3 4" key="1">
    <citation type="submission" date="2020-03" db="EMBL/GenBank/DDBJ databases">
        <title>Soil Listeria distribution.</title>
        <authorList>
            <person name="Liao J."/>
            <person name="Wiedmann M."/>
        </authorList>
    </citation>
    <scope>NUCLEOTIDE SEQUENCE [LARGE SCALE GENOMIC DNA]</scope>
    <source>
        <strain evidence="2 4">FSL L7-1299</strain>
        <strain evidence="1 3">FSL L7-1658</strain>
    </source>
</reference>
<dbReference type="Proteomes" id="UP000574104">
    <property type="component" value="Unassembled WGS sequence"/>
</dbReference>
<dbReference type="EMBL" id="JAARPT010000005">
    <property type="protein sequence ID" value="MBC1401944.1"/>
    <property type="molecule type" value="Genomic_DNA"/>
</dbReference>
<protein>
    <submittedName>
        <fullName evidence="1">Uncharacterized protein</fullName>
    </submittedName>
</protein>
<gene>
    <name evidence="1" type="ORF">HB836_10020</name>
    <name evidence="2" type="ORF">HB904_14530</name>
</gene>
<dbReference type="AlphaFoldDB" id="A0A841YPQ2"/>